<proteinExistence type="predicted"/>
<dbReference type="AlphaFoldDB" id="A0A644YRP8"/>
<evidence type="ECO:0000313" key="1">
    <source>
        <dbReference type="EMBL" id="MPM30977.1"/>
    </source>
</evidence>
<organism evidence="1">
    <name type="scientific">bioreactor metagenome</name>
    <dbReference type="NCBI Taxonomy" id="1076179"/>
    <lineage>
        <taxon>unclassified sequences</taxon>
        <taxon>metagenomes</taxon>
        <taxon>ecological metagenomes</taxon>
    </lineage>
</organism>
<gene>
    <name evidence="1" type="ORF">SDC9_77530</name>
</gene>
<comment type="caution">
    <text evidence="1">The sequence shown here is derived from an EMBL/GenBank/DDBJ whole genome shotgun (WGS) entry which is preliminary data.</text>
</comment>
<dbReference type="EMBL" id="VSSQ01005944">
    <property type="protein sequence ID" value="MPM30977.1"/>
    <property type="molecule type" value="Genomic_DNA"/>
</dbReference>
<sequence length="87" mass="10375">MKIVSKPIEVVCWFEENGSPHPVRFRIKNDDDTRATIKINKIMFTDKEKFAGNPVLVFNCLSLIDDSERFLELKYEINTCRWYLYKI</sequence>
<accession>A0A644YRP8</accession>
<protein>
    <submittedName>
        <fullName evidence="1">Uncharacterized protein</fullName>
    </submittedName>
</protein>
<name>A0A644YRP8_9ZZZZ</name>
<reference evidence="1" key="1">
    <citation type="submission" date="2019-08" db="EMBL/GenBank/DDBJ databases">
        <authorList>
            <person name="Kucharzyk K."/>
            <person name="Murdoch R.W."/>
            <person name="Higgins S."/>
            <person name="Loffler F."/>
        </authorList>
    </citation>
    <scope>NUCLEOTIDE SEQUENCE</scope>
</reference>